<keyword evidence="4 7" id="KW-0255">Endonuclease</keyword>
<comment type="catalytic activity">
    <reaction evidence="7">
        <text>Endonucleolytic cleavage of RNA, removing 5'-extranucleotides from tRNA precursor.</text>
        <dbReference type="EC" id="3.1.26.5"/>
    </reaction>
</comment>
<dbReference type="InterPro" id="IPR014721">
    <property type="entry name" value="Ribsml_uS5_D2-typ_fold_subgr"/>
</dbReference>
<dbReference type="AlphaFoldDB" id="A0A511N6R1"/>
<comment type="subunit">
    <text evidence="7">Consists of a catalytic RNA component (M1 or rnpB) and a protein subunit.</text>
</comment>
<evidence type="ECO:0000256" key="7">
    <source>
        <dbReference type="HAMAP-Rule" id="MF_00227"/>
    </source>
</evidence>
<evidence type="ECO:0000256" key="2">
    <source>
        <dbReference type="ARBA" id="ARBA00022694"/>
    </source>
</evidence>
<dbReference type="PANTHER" id="PTHR33992:SF1">
    <property type="entry name" value="RIBONUCLEASE P PROTEIN COMPONENT"/>
    <property type="match status" value="1"/>
</dbReference>
<dbReference type="RefSeq" id="WP_186816118.1">
    <property type="nucleotide sequence ID" value="NZ_BJXB01000018.1"/>
</dbReference>
<keyword evidence="2 7" id="KW-0819">tRNA processing</keyword>
<evidence type="ECO:0000256" key="3">
    <source>
        <dbReference type="ARBA" id="ARBA00022722"/>
    </source>
</evidence>
<dbReference type="GO" id="GO:0042781">
    <property type="term" value="F:3'-tRNA processing endoribonuclease activity"/>
    <property type="evidence" value="ECO:0007669"/>
    <property type="project" value="TreeGrafter"/>
</dbReference>
<dbReference type="GO" id="GO:0004526">
    <property type="term" value="F:ribonuclease P activity"/>
    <property type="evidence" value="ECO:0007669"/>
    <property type="project" value="UniProtKB-UniRule"/>
</dbReference>
<comment type="caution">
    <text evidence="9">The sequence shown here is derived from an EMBL/GenBank/DDBJ whole genome shotgun (WGS) entry which is preliminary data.</text>
</comment>
<evidence type="ECO:0000256" key="4">
    <source>
        <dbReference type="ARBA" id="ARBA00022759"/>
    </source>
</evidence>
<dbReference type="PROSITE" id="PS00648">
    <property type="entry name" value="RIBONUCLEASE_P"/>
    <property type="match status" value="1"/>
</dbReference>
<evidence type="ECO:0000256" key="6">
    <source>
        <dbReference type="ARBA" id="ARBA00022884"/>
    </source>
</evidence>
<dbReference type="NCBIfam" id="TIGR00188">
    <property type="entry name" value="rnpA"/>
    <property type="match status" value="1"/>
</dbReference>
<dbReference type="GO" id="GO:0001682">
    <property type="term" value="P:tRNA 5'-leader removal"/>
    <property type="evidence" value="ECO:0007669"/>
    <property type="project" value="UniProtKB-UniRule"/>
</dbReference>
<evidence type="ECO:0000256" key="1">
    <source>
        <dbReference type="ARBA" id="ARBA00002663"/>
    </source>
</evidence>
<dbReference type="GO" id="GO:0000049">
    <property type="term" value="F:tRNA binding"/>
    <property type="evidence" value="ECO:0007669"/>
    <property type="project" value="UniProtKB-UniRule"/>
</dbReference>
<evidence type="ECO:0000256" key="8">
    <source>
        <dbReference type="NCBIfam" id="TIGR00188"/>
    </source>
</evidence>
<name>A0A511N6R1_DEIC1</name>
<protein>
    <recommendedName>
        <fullName evidence="7 8">Ribonuclease P protein component</fullName>
        <shortName evidence="7">RNase P protein</shortName>
        <shortName evidence="7">RNaseP protein</shortName>
        <ecNumber evidence="7 8">3.1.26.5</ecNumber>
    </recommendedName>
    <alternativeName>
        <fullName evidence="7">Protein C5</fullName>
    </alternativeName>
</protein>
<dbReference type="Proteomes" id="UP000321306">
    <property type="component" value="Unassembled WGS sequence"/>
</dbReference>
<dbReference type="HAMAP" id="MF_00227">
    <property type="entry name" value="RNase_P"/>
    <property type="match status" value="1"/>
</dbReference>
<keyword evidence="6 7" id="KW-0694">RNA-binding</keyword>
<sequence length="119" mass="13454">MDAGQSPKSIKRFVALKGDAEFRKVRKGPAIRTPYFTLRKVPYKPRHGQKYDPRPVVGIVTSKKALGKAVERNRARRRIREALRLGSIPPCKAIVMVNPEVLTVDFETLKRALEVAFAK</sequence>
<keyword evidence="5 7" id="KW-0378">Hydrolase</keyword>
<organism evidence="9 10">
    <name type="scientific">Deinococcus cellulosilyticus (strain DSM 18568 / NBRC 106333 / KACC 11606 / 5516J-15)</name>
    <dbReference type="NCBI Taxonomy" id="1223518"/>
    <lineage>
        <taxon>Bacteria</taxon>
        <taxon>Thermotogati</taxon>
        <taxon>Deinococcota</taxon>
        <taxon>Deinococci</taxon>
        <taxon>Deinococcales</taxon>
        <taxon>Deinococcaceae</taxon>
        <taxon>Deinococcus</taxon>
    </lineage>
</organism>
<proteinExistence type="inferred from homology"/>
<dbReference type="SUPFAM" id="SSF54211">
    <property type="entry name" value="Ribosomal protein S5 domain 2-like"/>
    <property type="match status" value="1"/>
</dbReference>
<evidence type="ECO:0000313" key="10">
    <source>
        <dbReference type="Proteomes" id="UP000321306"/>
    </source>
</evidence>
<dbReference type="Gene3D" id="3.30.230.10">
    <property type="match status" value="1"/>
</dbReference>
<keyword evidence="3 7" id="KW-0540">Nuclease</keyword>
<evidence type="ECO:0000313" key="9">
    <source>
        <dbReference type="EMBL" id="GEM48167.1"/>
    </source>
</evidence>
<dbReference type="EMBL" id="BJXB01000018">
    <property type="protein sequence ID" value="GEM48167.1"/>
    <property type="molecule type" value="Genomic_DNA"/>
</dbReference>
<gene>
    <name evidence="7" type="primary">rnpA</name>
    <name evidence="9" type="ORF">DC3_38020</name>
</gene>
<comment type="similarity">
    <text evidence="7">Belongs to the RnpA family.</text>
</comment>
<dbReference type="EC" id="3.1.26.5" evidence="7 8"/>
<dbReference type="InterPro" id="IPR000100">
    <property type="entry name" value="RNase_P"/>
</dbReference>
<comment type="function">
    <text evidence="1 7">RNaseP catalyzes the removal of the 5'-leader sequence from pre-tRNA to produce the mature 5'-terminus. It can also cleave other RNA substrates such as 4.5S RNA. The protein component plays an auxiliary but essential role in vivo by binding to the 5'-leader sequence and broadening the substrate specificity of the ribozyme.</text>
</comment>
<reference evidence="9 10" key="1">
    <citation type="submission" date="2019-07" db="EMBL/GenBank/DDBJ databases">
        <title>Whole genome shotgun sequence of Deinococcus cellulosilyticus NBRC 106333.</title>
        <authorList>
            <person name="Hosoyama A."/>
            <person name="Uohara A."/>
            <person name="Ohji S."/>
            <person name="Ichikawa N."/>
        </authorList>
    </citation>
    <scope>NUCLEOTIDE SEQUENCE [LARGE SCALE GENOMIC DNA]</scope>
    <source>
        <strain evidence="9 10">NBRC 106333</strain>
    </source>
</reference>
<dbReference type="InterPro" id="IPR020568">
    <property type="entry name" value="Ribosomal_Su5_D2-typ_SF"/>
</dbReference>
<dbReference type="InterPro" id="IPR020539">
    <property type="entry name" value="RNase_P_CS"/>
</dbReference>
<evidence type="ECO:0000256" key="5">
    <source>
        <dbReference type="ARBA" id="ARBA00022801"/>
    </source>
</evidence>
<keyword evidence="10" id="KW-1185">Reference proteome</keyword>
<dbReference type="Pfam" id="PF00825">
    <property type="entry name" value="Ribonuclease_P"/>
    <property type="match status" value="1"/>
</dbReference>
<accession>A0A511N6R1</accession>
<dbReference type="PANTHER" id="PTHR33992">
    <property type="entry name" value="RIBONUCLEASE P PROTEIN COMPONENT"/>
    <property type="match status" value="1"/>
</dbReference>
<dbReference type="GO" id="GO:0030677">
    <property type="term" value="C:ribonuclease P complex"/>
    <property type="evidence" value="ECO:0007669"/>
    <property type="project" value="TreeGrafter"/>
</dbReference>